<evidence type="ECO:0000313" key="1">
    <source>
        <dbReference type="EMBL" id="QJA72960.1"/>
    </source>
</evidence>
<name>A0A6M3JSR0_9ZZZZ</name>
<reference evidence="1" key="1">
    <citation type="submission" date="2020-03" db="EMBL/GenBank/DDBJ databases">
        <title>The deep terrestrial virosphere.</title>
        <authorList>
            <person name="Holmfeldt K."/>
            <person name="Nilsson E."/>
            <person name="Simone D."/>
            <person name="Lopez-Fernandez M."/>
            <person name="Wu X."/>
            <person name="de Brujin I."/>
            <person name="Lundin D."/>
            <person name="Andersson A."/>
            <person name="Bertilsson S."/>
            <person name="Dopson M."/>
        </authorList>
    </citation>
    <scope>NUCLEOTIDE SEQUENCE</scope>
    <source>
        <strain evidence="1">MM415A02539</strain>
    </source>
</reference>
<proteinExistence type="predicted"/>
<gene>
    <name evidence="1" type="ORF">MM415A02539_0005</name>
</gene>
<sequence length="70" mass="7986">MFVVLLGLAFGVWVGFRMAFYKVGAKQPKVMEPFVDDKKGFKSHVMRDLISEAFDLDETPEVIPIRKPRG</sequence>
<accession>A0A6M3JSR0</accession>
<dbReference type="AlphaFoldDB" id="A0A6M3JSR0"/>
<dbReference type="EMBL" id="MT141991">
    <property type="protein sequence ID" value="QJA72960.1"/>
    <property type="molecule type" value="Genomic_DNA"/>
</dbReference>
<organism evidence="1">
    <name type="scientific">viral metagenome</name>
    <dbReference type="NCBI Taxonomy" id="1070528"/>
    <lineage>
        <taxon>unclassified sequences</taxon>
        <taxon>metagenomes</taxon>
        <taxon>organismal metagenomes</taxon>
    </lineage>
</organism>
<protein>
    <submittedName>
        <fullName evidence="1">Uncharacterized protein</fullName>
    </submittedName>
</protein>